<organism evidence="10 11">
    <name type="scientific">Pontibaca salina</name>
    <dbReference type="NCBI Taxonomy" id="2795731"/>
    <lineage>
        <taxon>Bacteria</taxon>
        <taxon>Pseudomonadati</taxon>
        <taxon>Pseudomonadota</taxon>
        <taxon>Alphaproteobacteria</taxon>
        <taxon>Rhodobacterales</taxon>
        <taxon>Roseobacteraceae</taxon>
        <taxon>Pontibaca</taxon>
    </lineage>
</organism>
<name>A0A934HT52_9RHOB</name>
<evidence type="ECO:0000256" key="8">
    <source>
        <dbReference type="ARBA" id="ARBA00035655"/>
    </source>
</evidence>
<evidence type="ECO:0000256" key="1">
    <source>
        <dbReference type="ARBA" id="ARBA00004429"/>
    </source>
</evidence>
<feature type="transmembrane region" description="Helical" evidence="9">
    <location>
        <begin position="49"/>
        <end position="69"/>
    </location>
</feature>
<feature type="transmembrane region" description="Helical" evidence="9">
    <location>
        <begin position="241"/>
        <end position="273"/>
    </location>
</feature>
<feature type="transmembrane region" description="Helical" evidence="9">
    <location>
        <begin position="89"/>
        <end position="111"/>
    </location>
</feature>
<dbReference type="EMBL" id="JAEIJD010000006">
    <property type="protein sequence ID" value="MBI6630060.1"/>
    <property type="molecule type" value="Genomic_DNA"/>
</dbReference>
<feature type="transmembrane region" description="Helical" evidence="9">
    <location>
        <begin position="320"/>
        <end position="339"/>
    </location>
</feature>
<keyword evidence="5 9" id="KW-0812">Transmembrane</keyword>
<sequence>MIEILGEPLVVALIGLLSGGLLGLAARLGGFCTLGALEDYFYSSSDLRLRMWGVAIGVAILGTFSLIWAGWLDASGPAYLAQGWNPWAAVLGGLVFGYGTAISGNCGFGALARLGGGDLRSFVIVLVTGIAAYVALSGPLAELRVWMFPLSDGDALPGLAHALSRMTGLAPAPLGFAIGLLVLTLVVAPRHVRRSGSTLFWGAVVGLAITAGWAGTAWVAREGWEAVPIVSHTFSAPLGDTILYAMLASGLAPSFGVGSVLGVLAGAFVGSLIKGHFRWEACDDPRELRRQIGGAVLMGFGAVVAAGCSVGQGLSAMSLLAFSAPLTLVSIFVGAYIGLRQLIVGFASAE</sequence>
<keyword evidence="6 9" id="KW-1133">Transmembrane helix</keyword>
<keyword evidence="3" id="KW-1003">Cell membrane</keyword>
<feature type="transmembrane region" description="Helical" evidence="9">
    <location>
        <begin position="168"/>
        <end position="187"/>
    </location>
</feature>
<dbReference type="GO" id="GO:0005886">
    <property type="term" value="C:plasma membrane"/>
    <property type="evidence" value="ECO:0007669"/>
    <property type="project" value="UniProtKB-SubCell"/>
</dbReference>
<evidence type="ECO:0000256" key="4">
    <source>
        <dbReference type="ARBA" id="ARBA00022519"/>
    </source>
</evidence>
<dbReference type="AlphaFoldDB" id="A0A934HT52"/>
<keyword evidence="7 9" id="KW-0472">Membrane</keyword>
<evidence type="ECO:0000256" key="6">
    <source>
        <dbReference type="ARBA" id="ARBA00022989"/>
    </source>
</evidence>
<evidence type="ECO:0000313" key="10">
    <source>
        <dbReference type="EMBL" id="MBI6630060.1"/>
    </source>
</evidence>
<gene>
    <name evidence="10" type="ORF">JAO82_09195</name>
</gene>
<keyword evidence="2" id="KW-0813">Transport</keyword>
<dbReference type="RefSeq" id="WP_198686084.1">
    <property type="nucleotide sequence ID" value="NZ_JAEIJD010000006.1"/>
</dbReference>
<comment type="similarity">
    <text evidence="8">Belongs to the TsuA/YedE (TC 9.B.102) family.</text>
</comment>
<evidence type="ECO:0000256" key="2">
    <source>
        <dbReference type="ARBA" id="ARBA00022448"/>
    </source>
</evidence>
<proteinExistence type="inferred from homology"/>
<protein>
    <submittedName>
        <fullName evidence="10">YeeE/YedE family protein</fullName>
    </submittedName>
</protein>
<feature type="transmembrane region" description="Helical" evidence="9">
    <location>
        <begin position="12"/>
        <end position="37"/>
    </location>
</feature>
<evidence type="ECO:0000256" key="7">
    <source>
        <dbReference type="ARBA" id="ARBA00023136"/>
    </source>
</evidence>
<keyword evidence="4" id="KW-0997">Cell inner membrane</keyword>
<keyword evidence="11" id="KW-1185">Reference proteome</keyword>
<dbReference type="Pfam" id="PF04143">
    <property type="entry name" value="Sulf_transp"/>
    <property type="match status" value="1"/>
</dbReference>
<evidence type="ECO:0000256" key="9">
    <source>
        <dbReference type="SAM" id="Phobius"/>
    </source>
</evidence>
<feature type="transmembrane region" description="Helical" evidence="9">
    <location>
        <begin position="123"/>
        <end position="148"/>
    </location>
</feature>
<reference evidence="10" key="1">
    <citation type="submission" date="2020-12" db="EMBL/GenBank/DDBJ databases">
        <title>Pontibaca salina gen. nov., sp. nov., isolated from marine sediment.</title>
        <authorList>
            <person name="Bo J."/>
            <person name="Wang S."/>
            <person name="Song X."/>
            <person name="Du Z."/>
        </authorList>
    </citation>
    <scope>NUCLEOTIDE SEQUENCE</scope>
    <source>
        <strain evidence="10">S1109L</strain>
    </source>
</reference>
<evidence type="ECO:0000256" key="5">
    <source>
        <dbReference type="ARBA" id="ARBA00022692"/>
    </source>
</evidence>
<accession>A0A934HT52</accession>
<evidence type="ECO:0000256" key="3">
    <source>
        <dbReference type="ARBA" id="ARBA00022475"/>
    </source>
</evidence>
<dbReference type="Proteomes" id="UP000613255">
    <property type="component" value="Unassembled WGS sequence"/>
</dbReference>
<dbReference type="PANTHER" id="PTHR30574:SF1">
    <property type="entry name" value="SULPHUR TRANSPORT DOMAIN-CONTAINING PROTEIN"/>
    <property type="match status" value="1"/>
</dbReference>
<feature type="transmembrane region" description="Helical" evidence="9">
    <location>
        <begin position="199"/>
        <end position="221"/>
    </location>
</feature>
<evidence type="ECO:0000313" key="11">
    <source>
        <dbReference type="Proteomes" id="UP000613255"/>
    </source>
</evidence>
<feature type="transmembrane region" description="Helical" evidence="9">
    <location>
        <begin position="294"/>
        <end position="314"/>
    </location>
</feature>
<comment type="caution">
    <text evidence="10">The sequence shown here is derived from an EMBL/GenBank/DDBJ whole genome shotgun (WGS) entry which is preliminary data.</text>
</comment>
<comment type="subcellular location">
    <subcellularLocation>
        <location evidence="1">Cell inner membrane</location>
        <topology evidence="1">Multi-pass membrane protein</topology>
    </subcellularLocation>
</comment>
<dbReference type="InterPro" id="IPR007272">
    <property type="entry name" value="Sulf_transp_TsuA/YedE"/>
</dbReference>
<dbReference type="PANTHER" id="PTHR30574">
    <property type="entry name" value="INNER MEMBRANE PROTEIN YEDE"/>
    <property type="match status" value="1"/>
</dbReference>